<reference evidence="2 3" key="1">
    <citation type="journal article" date="2015" name="Genome Biol. Evol.">
        <title>Phylogenomic analyses indicate that early fungi evolved digesting cell walls of algal ancestors of land plants.</title>
        <authorList>
            <person name="Chang Y."/>
            <person name="Wang S."/>
            <person name="Sekimoto S."/>
            <person name="Aerts A.L."/>
            <person name="Choi C."/>
            <person name="Clum A."/>
            <person name="LaButti K.M."/>
            <person name="Lindquist E.A."/>
            <person name="Yee Ngan C."/>
            <person name="Ohm R.A."/>
            <person name="Salamov A.A."/>
            <person name="Grigoriev I.V."/>
            <person name="Spatafora J.W."/>
            <person name="Berbee M.L."/>
        </authorList>
    </citation>
    <scope>NUCLEOTIDE SEQUENCE [LARGE SCALE GENOMIC DNA]</scope>
    <source>
        <strain evidence="2 3">NRRL 28638</strain>
    </source>
</reference>
<dbReference type="OrthoDB" id="6431331at2759"/>
<keyword evidence="1" id="KW-1133">Transmembrane helix</keyword>
<dbReference type="SUPFAM" id="SSF53474">
    <property type="entry name" value="alpha/beta-Hydrolases"/>
    <property type="match status" value="1"/>
</dbReference>
<feature type="transmembrane region" description="Helical" evidence="1">
    <location>
        <begin position="77"/>
        <end position="98"/>
    </location>
</feature>
<gene>
    <name evidence="2" type="ORF">CONCODRAFT_67619</name>
</gene>
<accession>A0A137PH04</accession>
<dbReference type="PANTHER" id="PTHR37471:SF1">
    <property type="entry name" value="AB HYDROLASE-1 DOMAIN-CONTAINING PROTEIN"/>
    <property type="match status" value="1"/>
</dbReference>
<feature type="transmembrane region" description="Helical" evidence="1">
    <location>
        <begin position="45"/>
        <end position="65"/>
    </location>
</feature>
<evidence type="ECO:0000256" key="1">
    <source>
        <dbReference type="SAM" id="Phobius"/>
    </source>
</evidence>
<evidence type="ECO:0000313" key="3">
    <source>
        <dbReference type="Proteomes" id="UP000070444"/>
    </source>
</evidence>
<name>A0A137PH04_CONC2</name>
<dbReference type="InterPro" id="IPR029058">
    <property type="entry name" value="AB_hydrolase_fold"/>
</dbReference>
<keyword evidence="1" id="KW-0472">Membrane</keyword>
<keyword evidence="1" id="KW-0812">Transmembrane</keyword>
<evidence type="ECO:0008006" key="4">
    <source>
        <dbReference type="Google" id="ProtNLM"/>
    </source>
</evidence>
<feature type="transmembrane region" description="Helical" evidence="1">
    <location>
        <begin position="272"/>
        <end position="290"/>
    </location>
</feature>
<dbReference type="STRING" id="796925.A0A137PH04"/>
<protein>
    <recommendedName>
        <fullName evidence="4">AB hydrolase-1 domain-containing protein</fullName>
    </recommendedName>
</protein>
<dbReference type="AlphaFoldDB" id="A0A137PH04"/>
<dbReference type="Gene3D" id="3.40.50.1820">
    <property type="entry name" value="alpha/beta hydrolase"/>
    <property type="match status" value="1"/>
</dbReference>
<feature type="transmembrane region" description="Helical" evidence="1">
    <location>
        <begin position="224"/>
        <end position="244"/>
    </location>
</feature>
<sequence length="479" mass="56111">MTLSEITLKSLHFVMDLFCNTGEFKSPTGVFQKFLSSLVLQAVQAIPFVFNYLPFFFGFISFSLIRSCYLEFCYSELYRPLYLSILFICFSEILFFAYCLKSNKKVNREAPPKRPQLTKQQRADKIGMLSRSMLNIEHNYRGWLLMDKERMTSSSLNRNHILDWVGWALFGKSAVEMDMEETKEVEGYCAEAGLDRILKVAPQKNQKPIRLFNQLRVPFQYIPLFIYVIVHILKSIGSVILMCLRFKHESVKGIKNISYWVRYKKESKEDPIVFCHGIGLGPIQYILFIYKLAQLHPNRSIVVLQLDYLTMNLVEKPVSRELHLKFFDSIFAKYNFTQAHWVSHSFGSFLMSSIANERSHLVQNLTFIDPVCFNLMDPFLVYRVYNGQLKSNSFQYILRYLIAYEFSVVRFFLRNLWWDEMIFFPDYLKNISGKVNVYLSEDDILVDYKTTNHHTIKDAPHGGCIFNSNLMESLLGNLS</sequence>
<evidence type="ECO:0000313" key="2">
    <source>
        <dbReference type="EMBL" id="KXN74289.1"/>
    </source>
</evidence>
<keyword evidence="3" id="KW-1185">Reference proteome</keyword>
<proteinExistence type="predicted"/>
<dbReference type="EMBL" id="KQ964425">
    <property type="protein sequence ID" value="KXN74289.1"/>
    <property type="molecule type" value="Genomic_DNA"/>
</dbReference>
<dbReference type="PANTHER" id="PTHR37471">
    <property type="entry name" value="UNNAMED PRODUCT"/>
    <property type="match status" value="1"/>
</dbReference>
<dbReference type="Proteomes" id="UP000070444">
    <property type="component" value="Unassembled WGS sequence"/>
</dbReference>
<organism evidence="2 3">
    <name type="scientific">Conidiobolus coronatus (strain ATCC 28846 / CBS 209.66 / NRRL 28638)</name>
    <name type="common">Delacroixia coronata</name>
    <dbReference type="NCBI Taxonomy" id="796925"/>
    <lineage>
        <taxon>Eukaryota</taxon>
        <taxon>Fungi</taxon>
        <taxon>Fungi incertae sedis</taxon>
        <taxon>Zoopagomycota</taxon>
        <taxon>Entomophthoromycotina</taxon>
        <taxon>Entomophthoromycetes</taxon>
        <taxon>Entomophthorales</taxon>
        <taxon>Ancylistaceae</taxon>
        <taxon>Conidiobolus</taxon>
    </lineage>
</organism>